<feature type="transmembrane region" description="Helical" evidence="10">
    <location>
        <begin position="209"/>
        <end position="228"/>
    </location>
</feature>
<dbReference type="GO" id="GO:0019367">
    <property type="term" value="P:fatty acid elongation, saturated fatty acid"/>
    <property type="evidence" value="ECO:0007669"/>
    <property type="project" value="TreeGrafter"/>
</dbReference>
<keyword evidence="7 10" id="KW-0443">Lipid metabolism</keyword>
<gene>
    <name evidence="11" type="ORF">CEUTPL_LOCUS6214</name>
</gene>
<feature type="transmembrane region" description="Helical" evidence="10">
    <location>
        <begin position="24"/>
        <end position="45"/>
    </location>
</feature>
<proteinExistence type="inferred from homology"/>
<keyword evidence="8 10" id="KW-0472">Membrane</keyword>
<evidence type="ECO:0000256" key="5">
    <source>
        <dbReference type="ARBA" id="ARBA00022832"/>
    </source>
</evidence>
<evidence type="ECO:0000256" key="9">
    <source>
        <dbReference type="ARBA" id="ARBA00023160"/>
    </source>
</evidence>
<evidence type="ECO:0000256" key="7">
    <source>
        <dbReference type="ARBA" id="ARBA00023098"/>
    </source>
</evidence>
<dbReference type="EMBL" id="OU892279">
    <property type="protein sequence ID" value="CAG9765609.1"/>
    <property type="molecule type" value="Genomic_DNA"/>
</dbReference>
<dbReference type="InterPro" id="IPR002076">
    <property type="entry name" value="ELO_fam"/>
</dbReference>
<dbReference type="GO" id="GO:0009922">
    <property type="term" value="F:fatty acid elongase activity"/>
    <property type="evidence" value="ECO:0007669"/>
    <property type="project" value="UniProtKB-EC"/>
</dbReference>
<keyword evidence="12" id="KW-1185">Reference proteome</keyword>
<comment type="subcellular location">
    <subcellularLocation>
        <location evidence="1">Membrane</location>
        <topology evidence="1">Multi-pass membrane protein</topology>
    </subcellularLocation>
</comment>
<keyword evidence="6 10" id="KW-1133">Transmembrane helix</keyword>
<dbReference type="EC" id="2.3.1.199" evidence="10"/>
<feature type="transmembrane region" description="Helical" evidence="10">
    <location>
        <begin position="66"/>
        <end position="83"/>
    </location>
</feature>
<evidence type="ECO:0000256" key="4">
    <source>
        <dbReference type="ARBA" id="ARBA00022692"/>
    </source>
</evidence>
<dbReference type="GO" id="GO:0042761">
    <property type="term" value="P:very long-chain fatty acid biosynthetic process"/>
    <property type="evidence" value="ECO:0007669"/>
    <property type="project" value="TreeGrafter"/>
</dbReference>
<feature type="transmembrane region" description="Helical" evidence="10">
    <location>
        <begin position="234"/>
        <end position="253"/>
    </location>
</feature>
<evidence type="ECO:0000256" key="3">
    <source>
        <dbReference type="ARBA" id="ARBA00022679"/>
    </source>
</evidence>
<dbReference type="GO" id="GO:0030148">
    <property type="term" value="P:sphingolipid biosynthetic process"/>
    <property type="evidence" value="ECO:0007669"/>
    <property type="project" value="TreeGrafter"/>
</dbReference>
<evidence type="ECO:0000256" key="6">
    <source>
        <dbReference type="ARBA" id="ARBA00022989"/>
    </source>
</evidence>
<evidence type="ECO:0000313" key="12">
    <source>
        <dbReference type="Proteomes" id="UP001152799"/>
    </source>
</evidence>
<evidence type="ECO:0000256" key="1">
    <source>
        <dbReference type="ARBA" id="ARBA00004141"/>
    </source>
</evidence>
<dbReference type="PANTHER" id="PTHR11157">
    <property type="entry name" value="FATTY ACID ACYL TRANSFERASE-RELATED"/>
    <property type="match status" value="1"/>
</dbReference>
<dbReference type="GO" id="GO:0005789">
    <property type="term" value="C:endoplasmic reticulum membrane"/>
    <property type="evidence" value="ECO:0007669"/>
    <property type="project" value="TreeGrafter"/>
</dbReference>
<comment type="catalytic activity">
    <reaction evidence="10">
        <text>a very-long-chain acyl-CoA + malonyl-CoA + H(+) = a very-long-chain 3-oxoacyl-CoA + CO2 + CoA</text>
        <dbReference type="Rhea" id="RHEA:32727"/>
        <dbReference type="ChEBI" id="CHEBI:15378"/>
        <dbReference type="ChEBI" id="CHEBI:16526"/>
        <dbReference type="ChEBI" id="CHEBI:57287"/>
        <dbReference type="ChEBI" id="CHEBI:57384"/>
        <dbReference type="ChEBI" id="CHEBI:90725"/>
        <dbReference type="ChEBI" id="CHEBI:90736"/>
        <dbReference type="EC" id="2.3.1.199"/>
    </reaction>
</comment>
<sequence>MASKIIANIRRNLENGADERVSNWLLMSTFWPNIAIIAVYLLLVYKILPEFMQNRKPFNLTRVIRVYNLGQVATCLFLIYWTATSGWVQGDYTLGCQLMDYSSKDPKALSLLQALHWAYFLKLTELIETIFFVLRKKFSQVSALHVYHHTSTLIVAWTSCKYIGGPMPSVHLMMNCFIHVLMYTYYYLSSKGPVWQKRINPWKPWITRAQMIQFTLLLLHLVPPLLPYCKVNKAYAIFTVFYMPNIIFLYYMFYDFYKKAYRREIVLKKIK</sequence>
<evidence type="ECO:0000256" key="2">
    <source>
        <dbReference type="ARBA" id="ARBA00022516"/>
    </source>
</evidence>
<keyword evidence="3 10" id="KW-0808">Transferase</keyword>
<feature type="transmembrane region" description="Helical" evidence="10">
    <location>
        <begin position="170"/>
        <end position="188"/>
    </location>
</feature>
<dbReference type="Proteomes" id="UP001152799">
    <property type="component" value="Chromosome 3"/>
</dbReference>
<dbReference type="OrthoDB" id="434092at2759"/>
<keyword evidence="2 10" id="KW-0444">Lipid biosynthesis</keyword>
<keyword evidence="9 10" id="KW-0275">Fatty acid biosynthesis</keyword>
<keyword evidence="5 10" id="KW-0276">Fatty acid metabolism</keyword>
<protein>
    <recommendedName>
        <fullName evidence="10">Elongation of very long chain fatty acids protein</fullName>
        <ecNumber evidence="10">2.3.1.199</ecNumber>
    </recommendedName>
    <alternativeName>
        <fullName evidence="10">Very-long-chain 3-oxoacyl-CoA synthase</fullName>
    </alternativeName>
</protein>
<evidence type="ECO:0000313" key="11">
    <source>
        <dbReference type="EMBL" id="CAG9765609.1"/>
    </source>
</evidence>
<evidence type="ECO:0000256" key="10">
    <source>
        <dbReference type="RuleBase" id="RU361115"/>
    </source>
</evidence>
<dbReference type="AlphaFoldDB" id="A0A9N9MKJ7"/>
<organism evidence="11 12">
    <name type="scientific">Ceutorhynchus assimilis</name>
    <name type="common">cabbage seed weevil</name>
    <dbReference type="NCBI Taxonomy" id="467358"/>
    <lineage>
        <taxon>Eukaryota</taxon>
        <taxon>Metazoa</taxon>
        <taxon>Ecdysozoa</taxon>
        <taxon>Arthropoda</taxon>
        <taxon>Hexapoda</taxon>
        <taxon>Insecta</taxon>
        <taxon>Pterygota</taxon>
        <taxon>Neoptera</taxon>
        <taxon>Endopterygota</taxon>
        <taxon>Coleoptera</taxon>
        <taxon>Polyphaga</taxon>
        <taxon>Cucujiformia</taxon>
        <taxon>Curculionidae</taxon>
        <taxon>Ceutorhynchinae</taxon>
        <taxon>Ceutorhynchus</taxon>
    </lineage>
</organism>
<reference evidence="11" key="1">
    <citation type="submission" date="2022-01" db="EMBL/GenBank/DDBJ databases">
        <authorList>
            <person name="King R."/>
        </authorList>
    </citation>
    <scope>NUCLEOTIDE SEQUENCE</scope>
</reference>
<dbReference type="PANTHER" id="PTHR11157:SF113">
    <property type="entry name" value="ELONGATION OF VERY LONG CHAIN FATTY ACIDS PROTEIN"/>
    <property type="match status" value="1"/>
</dbReference>
<evidence type="ECO:0000256" key="8">
    <source>
        <dbReference type="ARBA" id="ARBA00023136"/>
    </source>
</evidence>
<comment type="similarity">
    <text evidence="10">Belongs to the ELO family.</text>
</comment>
<dbReference type="GO" id="GO:0034626">
    <property type="term" value="P:fatty acid elongation, polyunsaturated fatty acid"/>
    <property type="evidence" value="ECO:0007669"/>
    <property type="project" value="TreeGrafter"/>
</dbReference>
<dbReference type="Pfam" id="PF01151">
    <property type="entry name" value="ELO"/>
    <property type="match status" value="1"/>
</dbReference>
<keyword evidence="4 10" id="KW-0812">Transmembrane</keyword>
<dbReference type="GO" id="GO:0034625">
    <property type="term" value="P:fatty acid elongation, monounsaturated fatty acid"/>
    <property type="evidence" value="ECO:0007669"/>
    <property type="project" value="TreeGrafter"/>
</dbReference>
<accession>A0A9N9MKJ7</accession>
<name>A0A9N9MKJ7_9CUCU</name>